<evidence type="ECO:0000256" key="1">
    <source>
        <dbReference type="SAM" id="MobiDB-lite"/>
    </source>
</evidence>
<dbReference type="EMBL" id="CCKQ01005366">
    <property type="protein sequence ID" value="CDW76574.1"/>
    <property type="molecule type" value="Genomic_DNA"/>
</dbReference>
<organism evidence="2 3">
    <name type="scientific">Stylonychia lemnae</name>
    <name type="common">Ciliate</name>
    <dbReference type="NCBI Taxonomy" id="5949"/>
    <lineage>
        <taxon>Eukaryota</taxon>
        <taxon>Sar</taxon>
        <taxon>Alveolata</taxon>
        <taxon>Ciliophora</taxon>
        <taxon>Intramacronucleata</taxon>
        <taxon>Spirotrichea</taxon>
        <taxon>Stichotrichia</taxon>
        <taxon>Sporadotrichida</taxon>
        <taxon>Oxytrichidae</taxon>
        <taxon>Stylonychinae</taxon>
        <taxon>Stylonychia</taxon>
    </lineage>
</organism>
<name>A0A078A3X4_STYLE</name>
<dbReference type="AlphaFoldDB" id="A0A078A3X4"/>
<evidence type="ECO:0000313" key="2">
    <source>
        <dbReference type="EMBL" id="CDW76574.1"/>
    </source>
</evidence>
<dbReference type="InParanoid" id="A0A078A3X4"/>
<keyword evidence="3" id="KW-1185">Reference proteome</keyword>
<gene>
    <name evidence="2" type="primary">Contig15242.g16236</name>
    <name evidence="2" type="ORF">STYLEM_5534</name>
</gene>
<feature type="region of interest" description="Disordered" evidence="1">
    <location>
        <begin position="15"/>
        <end position="37"/>
    </location>
</feature>
<dbReference type="PROSITE" id="PS50096">
    <property type="entry name" value="IQ"/>
    <property type="match status" value="2"/>
</dbReference>
<accession>A0A078A3X4</accession>
<dbReference type="Proteomes" id="UP000039865">
    <property type="component" value="Unassembled WGS sequence"/>
</dbReference>
<dbReference type="OrthoDB" id="2148418at2759"/>
<protein>
    <submittedName>
        <fullName evidence="2">Uncharacterized protein</fullName>
    </submittedName>
</protein>
<sequence length="364" mass="43302">MPDLVPKNTMDLRTSANNSIMDKSSSSPTTNSQYQRDEVLSTQTSIVKNKNHFDQYFPKNDNLLLQDYVIPNRLMKPKAIQQSFKSSFYLPSSNLSTTISTQNAHLVKLGRDTSLNNATNEIRRRWNRYKKMQNDLISLKASQCDIVKKQLLLKQIKIQLPHLNLSDLNVLHMTGNDLEQFYYKELFKLKQTYAAEKIQSIYKMYKDRKKYLNIQKERLEATQKIKNMWKKCRWHRLVRQMVQQRKHEAAMRIKTYLVGFLAKKQVKQELANKKLQESMQYFEKKKLEIQTDAQVKICYYWRRYKKEQEVIRKNILEAQLRGNLSMDKNSKGRRKYTKGDIYQKPGPSWGYSKLRSQKTQNMKS</sequence>
<evidence type="ECO:0000313" key="3">
    <source>
        <dbReference type="Proteomes" id="UP000039865"/>
    </source>
</evidence>
<feature type="region of interest" description="Disordered" evidence="1">
    <location>
        <begin position="326"/>
        <end position="364"/>
    </location>
</feature>
<reference evidence="2 3" key="1">
    <citation type="submission" date="2014-06" db="EMBL/GenBank/DDBJ databases">
        <authorList>
            <person name="Swart Estienne"/>
        </authorList>
    </citation>
    <scope>NUCLEOTIDE SEQUENCE [LARGE SCALE GENOMIC DNA]</scope>
    <source>
        <strain evidence="2 3">130c</strain>
    </source>
</reference>
<proteinExistence type="predicted"/>